<evidence type="ECO:0000256" key="1">
    <source>
        <dbReference type="SAM" id="Phobius"/>
    </source>
</evidence>
<keyword evidence="1" id="KW-0812">Transmembrane</keyword>
<name>A0ABT7E656_9FIRM</name>
<keyword evidence="1" id="KW-0472">Membrane</keyword>
<comment type="caution">
    <text evidence="2">The sequence shown here is derived from an EMBL/GenBank/DDBJ whole genome shotgun (WGS) entry which is preliminary data.</text>
</comment>
<dbReference type="RefSeq" id="WP_284131388.1">
    <property type="nucleotide sequence ID" value="NZ_JASKYM010000001.1"/>
</dbReference>
<accession>A0ABT7E656</accession>
<feature type="transmembrane region" description="Helical" evidence="1">
    <location>
        <begin position="7"/>
        <end position="26"/>
    </location>
</feature>
<dbReference type="EMBL" id="JASKYM010000001">
    <property type="protein sequence ID" value="MDK2562409.1"/>
    <property type="molecule type" value="Genomic_DNA"/>
</dbReference>
<evidence type="ECO:0000313" key="3">
    <source>
        <dbReference type="Proteomes" id="UP001301012"/>
    </source>
</evidence>
<keyword evidence="3" id="KW-1185">Reference proteome</keyword>
<keyword evidence="1" id="KW-1133">Transmembrane helix</keyword>
<reference evidence="2 3" key="1">
    <citation type="submission" date="2023-05" db="EMBL/GenBank/DDBJ databases">
        <title>Rombocin, a short stable natural nisin variant, displays selective antimicrobial activity against Listeria monocytogenes and employs dual mode of action to kill target bacterial strains.</title>
        <authorList>
            <person name="Wambui J."/>
            <person name="Stephan R."/>
            <person name="Kuipers O.P."/>
        </authorList>
    </citation>
    <scope>NUCLEOTIDE SEQUENCE [LARGE SCALE GENOMIC DNA]</scope>
    <source>
        <strain evidence="2 3">RC002</strain>
    </source>
</reference>
<feature type="transmembrane region" description="Helical" evidence="1">
    <location>
        <begin position="32"/>
        <end position="48"/>
    </location>
</feature>
<sequence>MKKMYSILLLVCIILITFILLNKYHVYMTGKIILGVSAGFAVSSIMNIRRYK</sequence>
<organism evidence="2 3">
    <name type="scientific">Romboutsia sedimentorum</name>
    <dbReference type="NCBI Taxonomy" id="1368474"/>
    <lineage>
        <taxon>Bacteria</taxon>
        <taxon>Bacillati</taxon>
        <taxon>Bacillota</taxon>
        <taxon>Clostridia</taxon>
        <taxon>Peptostreptococcales</taxon>
        <taxon>Peptostreptococcaceae</taxon>
        <taxon>Romboutsia</taxon>
    </lineage>
</organism>
<proteinExistence type="predicted"/>
<dbReference type="Proteomes" id="UP001301012">
    <property type="component" value="Unassembled WGS sequence"/>
</dbReference>
<protein>
    <submittedName>
        <fullName evidence="2">Uncharacterized protein</fullName>
    </submittedName>
</protein>
<evidence type="ECO:0000313" key="2">
    <source>
        <dbReference type="EMBL" id="MDK2562409.1"/>
    </source>
</evidence>
<gene>
    <name evidence="2" type="ORF">QOZ84_02520</name>
</gene>